<dbReference type="Proteomes" id="UP000013827">
    <property type="component" value="Unassembled WGS sequence"/>
</dbReference>
<evidence type="ECO:0000313" key="2">
    <source>
        <dbReference type="Proteomes" id="UP000013827"/>
    </source>
</evidence>
<dbReference type="RefSeq" id="XP_005792672.1">
    <property type="nucleotide sequence ID" value="XM_005792615.1"/>
</dbReference>
<organism evidence="1 2">
    <name type="scientific">Emiliania huxleyi (strain CCMP1516)</name>
    <dbReference type="NCBI Taxonomy" id="280463"/>
    <lineage>
        <taxon>Eukaryota</taxon>
        <taxon>Haptista</taxon>
        <taxon>Haptophyta</taxon>
        <taxon>Prymnesiophyceae</taxon>
        <taxon>Isochrysidales</taxon>
        <taxon>Noelaerhabdaceae</taxon>
        <taxon>Emiliania</taxon>
    </lineage>
</organism>
<dbReference type="EnsemblProtists" id="EOD40243">
    <property type="protein sequence ID" value="EOD40243"/>
    <property type="gene ID" value="EMIHUDRAFT_446790"/>
</dbReference>
<keyword evidence="2" id="KW-1185">Reference proteome</keyword>
<dbReference type="KEGG" id="ehx:EMIHUDRAFT_446790"/>
<reference evidence="2" key="1">
    <citation type="journal article" date="2013" name="Nature">
        <title>Pan genome of the phytoplankton Emiliania underpins its global distribution.</title>
        <authorList>
            <person name="Read B.A."/>
            <person name="Kegel J."/>
            <person name="Klute M.J."/>
            <person name="Kuo A."/>
            <person name="Lefebvre S.C."/>
            <person name="Maumus F."/>
            <person name="Mayer C."/>
            <person name="Miller J."/>
            <person name="Monier A."/>
            <person name="Salamov A."/>
            <person name="Young J."/>
            <person name="Aguilar M."/>
            <person name="Claverie J.M."/>
            <person name="Frickenhaus S."/>
            <person name="Gonzalez K."/>
            <person name="Herman E.K."/>
            <person name="Lin Y.C."/>
            <person name="Napier J."/>
            <person name="Ogata H."/>
            <person name="Sarno A.F."/>
            <person name="Shmutz J."/>
            <person name="Schroeder D."/>
            <person name="de Vargas C."/>
            <person name="Verret F."/>
            <person name="von Dassow P."/>
            <person name="Valentin K."/>
            <person name="Van de Peer Y."/>
            <person name="Wheeler G."/>
            <person name="Dacks J.B."/>
            <person name="Delwiche C.F."/>
            <person name="Dyhrman S.T."/>
            <person name="Glockner G."/>
            <person name="John U."/>
            <person name="Richards T."/>
            <person name="Worden A.Z."/>
            <person name="Zhang X."/>
            <person name="Grigoriev I.V."/>
            <person name="Allen A.E."/>
            <person name="Bidle K."/>
            <person name="Borodovsky M."/>
            <person name="Bowler C."/>
            <person name="Brownlee C."/>
            <person name="Cock J.M."/>
            <person name="Elias M."/>
            <person name="Gladyshev V.N."/>
            <person name="Groth M."/>
            <person name="Guda C."/>
            <person name="Hadaegh A."/>
            <person name="Iglesias-Rodriguez M.D."/>
            <person name="Jenkins J."/>
            <person name="Jones B.M."/>
            <person name="Lawson T."/>
            <person name="Leese F."/>
            <person name="Lindquist E."/>
            <person name="Lobanov A."/>
            <person name="Lomsadze A."/>
            <person name="Malik S.B."/>
            <person name="Marsh M.E."/>
            <person name="Mackinder L."/>
            <person name="Mock T."/>
            <person name="Mueller-Roeber B."/>
            <person name="Pagarete A."/>
            <person name="Parker M."/>
            <person name="Probert I."/>
            <person name="Quesneville H."/>
            <person name="Raines C."/>
            <person name="Rensing S.A."/>
            <person name="Riano-Pachon D.M."/>
            <person name="Richier S."/>
            <person name="Rokitta S."/>
            <person name="Shiraiwa Y."/>
            <person name="Soanes D.M."/>
            <person name="van der Giezen M."/>
            <person name="Wahlund T.M."/>
            <person name="Williams B."/>
            <person name="Wilson W."/>
            <person name="Wolfe G."/>
            <person name="Wurch L.L."/>
        </authorList>
    </citation>
    <scope>NUCLEOTIDE SEQUENCE</scope>
</reference>
<dbReference type="PaxDb" id="2903-EOD40243"/>
<dbReference type="GeneID" id="17285514"/>
<protein>
    <recommendedName>
        <fullName evidence="3">C-type lectin domain-containing protein</fullName>
    </recommendedName>
</protein>
<dbReference type="AlphaFoldDB" id="A0A0D3KWV8"/>
<proteinExistence type="predicted"/>
<accession>A0A0D3KWV8</accession>
<reference evidence="1" key="2">
    <citation type="submission" date="2024-10" db="UniProtKB">
        <authorList>
            <consortium name="EnsemblProtists"/>
        </authorList>
    </citation>
    <scope>IDENTIFICATION</scope>
</reference>
<name>A0A0D3KWV8_EMIH1</name>
<dbReference type="HOGENOM" id="CLU_1942033_0_0_1"/>
<sequence length="130" mass="14865">MSFEVYPEKKLPLARGSYWDYFSILTYPDNGGAGPTKECPTGFRDVHDAAECESLARSTGLEWVSTLSNDANWIHGCFEWYSGTAWQAQWSSKRVYWNDRLEWSDCATEGGYCNCPWSTRRLWALSQALA</sequence>
<evidence type="ECO:0008006" key="3">
    <source>
        <dbReference type="Google" id="ProtNLM"/>
    </source>
</evidence>
<evidence type="ECO:0000313" key="1">
    <source>
        <dbReference type="EnsemblProtists" id="EOD40243"/>
    </source>
</evidence>